<dbReference type="EMBL" id="JTKH01000003">
    <property type="protein sequence ID" value="KII82056.1"/>
    <property type="molecule type" value="Genomic_DNA"/>
</dbReference>
<dbReference type="Proteomes" id="UP000031672">
    <property type="component" value="Unassembled WGS sequence"/>
</dbReference>
<comment type="similarity">
    <text evidence="1">Belongs to the metallo-dependent hydrolases superfamily. ATZ/TRZ family.</text>
</comment>
<feature type="signal peptide" evidence="3">
    <location>
        <begin position="1"/>
        <end position="24"/>
    </location>
</feature>
<dbReference type="InterPro" id="IPR006680">
    <property type="entry name" value="Amidohydro-rel"/>
</dbReference>
<dbReference type="InterPro" id="IPR011059">
    <property type="entry name" value="Metal-dep_hydrolase_composite"/>
</dbReference>
<dbReference type="PROSITE" id="PS51257">
    <property type="entry name" value="PROKAR_LIPOPROTEIN"/>
    <property type="match status" value="1"/>
</dbReference>
<evidence type="ECO:0000256" key="1">
    <source>
        <dbReference type="ARBA" id="ARBA00006745"/>
    </source>
</evidence>
<keyword evidence="6" id="KW-1185">Reference proteome</keyword>
<feature type="domain" description="Amidohydrolase-related" evidence="4">
    <location>
        <begin position="83"/>
        <end position="436"/>
    </location>
</feature>
<dbReference type="Gene3D" id="3.20.20.140">
    <property type="entry name" value="Metal-dependent hydrolases"/>
    <property type="match status" value="1"/>
</dbReference>
<dbReference type="STRING" id="1461322.OJ16_02415"/>
<accession>A0A0C2JQ80</accession>
<reference evidence="5 6" key="1">
    <citation type="submission" date="2014-11" db="EMBL/GenBank/DDBJ databases">
        <title>Draft Genome Sequence of Vibrio piscirenalis strains CECT 8603T and CECT 8604, two marine Gammaproteobacterium isolated from cultured gilthead sea bream (Sparus aurata).</title>
        <authorList>
            <person name="Arahal D.R."/>
            <person name="Rodrigo-Torres L."/>
            <person name="Lucena T."/>
            <person name="Pujalte M.J."/>
        </authorList>
    </citation>
    <scope>NUCLEOTIDE SEQUENCE [LARGE SCALE GENOMIC DNA]</scope>
    <source>
        <strain evidence="5 6">DCR 1-4-2</strain>
    </source>
</reference>
<dbReference type="GO" id="GO:0016810">
    <property type="term" value="F:hydrolase activity, acting on carbon-nitrogen (but not peptide) bonds"/>
    <property type="evidence" value="ECO:0007669"/>
    <property type="project" value="InterPro"/>
</dbReference>
<dbReference type="CDD" id="cd01298">
    <property type="entry name" value="ATZ_TRZ_like"/>
    <property type="match status" value="1"/>
</dbReference>
<dbReference type="InterPro" id="IPR032466">
    <property type="entry name" value="Metal_Hydrolase"/>
</dbReference>
<dbReference type="Pfam" id="PF01979">
    <property type="entry name" value="Amidohydro_1"/>
    <property type="match status" value="1"/>
</dbReference>
<dbReference type="Gene3D" id="2.30.40.10">
    <property type="entry name" value="Urease, subunit C, domain 1"/>
    <property type="match status" value="1"/>
</dbReference>
<dbReference type="InterPro" id="IPR050287">
    <property type="entry name" value="MTA/SAH_deaminase"/>
</dbReference>
<dbReference type="OrthoDB" id="9807210at2"/>
<feature type="chain" id="PRO_5009758845" evidence="3">
    <location>
        <begin position="25"/>
        <end position="470"/>
    </location>
</feature>
<sequence length="470" mass="51147">MKKFTKTMVAATVALACVHLPSFASEPADLMIKNAQILPMDGQQRIIDDGVIVVKGNRIIAIGSMALEQQYQAARTIDAGGDIVMPGMINTHNHIPMVAFRGLGENGVENRLINFMFPLEKEMLSRELIRTASRHAAMELALSGVTLITDMYYHEDEVAKSVAEVGIRGVLGETVIGFPVVDAKQPYGGLEYAEKFIDEWQGHPLITPAVAPHAPYTVSAEWLIKAKDLAVEKQVPLLTHLAEFTWEDAKTDAFSDQMSKDQSVVEYLDSIGFLVDNLVAAHVNHLDEQDMDLLKKHGVGIAHNPKANTKGNNGYSPSWDMVNKGLDVGLGTDGPMSSNQMDIINVMGYAAVVARTNHGDNAKFTPYELVELATIGGARVLDMDDEIGSLEVGKKADIVIVDTDAPNTQPNYDPFATLAFSAYPQNVTHTIVDGQVIVADGKLTTVSQQAHDKEWLPVTKKVGDFAKTLN</sequence>
<accession>A0A0C2NRC8</accession>
<name>A0A0C2NRC8_9VIBR</name>
<keyword evidence="2 5" id="KW-0378">Hydrolase</keyword>
<dbReference type="SUPFAM" id="SSF51556">
    <property type="entry name" value="Metallo-dependent hydrolases"/>
    <property type="match status" value="1"/>
</dbReference>
<gene>
    <name evidence="5" type="ORF">OJ16_02415</name>
</gene>
<evidence type="ECO:0000256" key="2">
    <source>
        <dbReference type="ARBA" id="ARBA00022801"/>
    </source>
</evidence>
<keyword evidence="3" id="KW-0732">Signal</keyword>
<dbReference type="PANTHER" id="PTHR43794:SF11">
    <property type="entry name" value="AMIDOHYDROLASE-RELATED DOMAIN-CONTAINING PROTEIN"/>
    <property type="match status" value="1"/>
</dbReference>
<dbReference type="SUPFAM" id="SSF51338">
    <property type="entry name" value="Composite domain of metallo-dependent hydrolases"/>
    <property type="match status" value="1"/>
</dbReference>
<evidence type="ECO:0000259" key="4">
    <source>
        <dbReference type="Pfam" id="PF01979"/>
    </source>
</evidence>
<dbReference type="AlphaFoldDB" id="A0A0C2NRC8"/>
<protein>
    <submittedName>
        <fullName evidence="5">Amidohydrolase</fullName>
    </submittedName>
</protein>
<evidence type="ECO:0000313" key="5">
    <source>
        <dbReference type="EMBL" id="KII82056.1"/>
    </source>
</evidence>
<dbReference type="PANTHER" id="PTHR43794">
    <property type="entry name" value="AMINOHYDROLASE SSNA-RELATED"/>
    <property type="match status" value="1"/>
</dbReference>
<evidence type="ECO:0000313" key="6">
    <source>
        <dbReference type="Proteomes" id="UP000031672"/>
    </source>
</evidence>
<proteinExistence type="inferred from homology"/>
<dbReference type="RefSeq" id="WP_040986991.1">
    <property type="nucleotide sequence ID" value="NZ_JTKH01000003.1"/>
</dbReference>
<organism evidence="5 6">
    <name type="scientific">Vibrio renipiscarius</name>
    <dbReference type="NCBI Taxonomy" id="1461322"/>
    <lineage>
        <taxon>Bacteria</taxon>
        <taxon>Pseudomonadati</taxon>
        <taxon>Pseudomonadota</taxon>
        <taxon>Gammaproteobacteria</taxon>
        <taxon>Vibrionales</taxon>
        <taxon>Vibrionaceae</taxon>
        <taxon>Vibrio</taxon>
    </lineage>
</organism>
<evidence type="ECO:0000256" key="3">
    <source>
        <dbReference type="SAM" id="SignalP"/>
    </source>
</evidence>
<comment type="caution">
    <text evidence="5">The sequence shown here is derived from an EMBL/GenBank/DDBJ whole genome shotgun (WGS) entry which is preliminary data.</text>
</comment>